<dbReference type="eggNOG" id="ENOG502TC20">
    <property type="taxonomic scope" value="Eukaryota"/>
</dbReference>
<evidence type="ECO:0000313" key="2">
    <source>
        <dbReference type="Proteomes" id="UP000007151"/>
    </source>
</evidence>
<protein>
    <submittedName>
        <fullName evidence="1">Uncharacterized protein</fullName>
    </submittedName>
</protein>
<name>A0A212FM14_DANPL</name>
<reference evidence="1 2" key="1">
    <citation type="journal article" date="2011" name="Cell">
        <title>The monarch butterfly genome yields insights into long-distance migration.</title>
        <authorList>
            <person name="Zhan S."/>
            <person name="Merlin C."/>
            <person name="Boore J.L."/>
            <person name="Reppert S.M."/>
        </authorList>
    </citation>
    <scope>NUCLEOTIDE SEQUENCE [LARGE SCALE GENOMIC DNA]</scope>
    <source>
        <strain evidence="1">F-2</strain>
    </source>
</reference>
<proteinExistence type="predicted"/>
<dbReference type="AlphaFoldDB" id="A0A212FM14"/>
<dbReference type="KEGG" id="dpl:KGM_201144"/>
<sequence>MSSKGWYSKQDVIKDLAKVTGKRVNDFGQHYVVGTDPPPIWNNEQDDEDLSRFYGGQTPTQTDDIEKPDLVGITQMLRMVDNYNEGPSEENKSNKTELTNIIVSISKLDPNVSEFDPSTIKQEQSTLNVWDSKYNEEPHTKNKQLPLDVKKPAQTDSCDTKVRDNQTHIPYGLKEMREKLKTRITKASNVNCVRQKRDRNLAINTLVKLYSKQAVEETKPNLISPEYFINNSANKITRTNEEAGNNSTTDHLTEDTLNASMDTEIISKEIAASVEKVTKWLCSSETETLSECNGIALKDTNSTEEKPTTKATKVPLIHLGPVTFKRKTNNRLAISPVSLLSDTKTNKSETYIPSNYANELTKKYSEQSQQRQSQPDLWASIENKLKEKDEELKKQRRVQ</sequence>
<organism evidence="1 2">
    <name type="scientific">Danaus plexippus plexippus</name>
    <dbReference type="NCBI Taxonomy" id="278856"/>
    <lineage>
        <taxon>Eukaryota</taxon>
        <taxon>Metazoa</taxon>
        <taxon>Ecdysozoa</taxon>
        <taxon>Arthropoda</taxon>
        <taxon>Hexapoda</taxon>
        <taxon>Insecta</taxon>
        <taxon>Pterygota</taxon>
        <taxon>Neoptera</taxon>
        <taxon>Endopterygota</taxon>
        <taxon>Lepidoptera</taxon>
        <taxon>Glossata</taxon>
        <taxon>Ditrysia</taxon>
        <taxon>Papilionoidea</taxon>
        <taxon>Nymphalidae</taxon>
        <taxon>Danainae</taxon>
        <taxon>Danaini</taxon>
        <taxon>Danaina</taxon>
        <taxon>Danaus</taxon>
        <taxon>Danaus</taxon>
    </lineage>
</organism>
<accession>A0A212FM14</accession>
<evidence type="ECO:0000313" key="1">
    <source>
        <dbReference type="EMBL" id="OWR54794.1"/>
    </source>
</evidence>
<dbReference type="Proteomes" id="UP000007151">
    <property type="component" value="Unassembled WGS sequence"/>
</dbReference>
<keyword evidence="2" id="KW-1185">Reference proteome</keyword>
<dbReference type="EMBL" id="AGBW02007658">
    <property type="protein sequence ID" value="OWR54794.1"/>
    <property type="molecule type" value="Genomic_DNA"/>
</dbReference>
<dbReference type="OrthoDB" id="7492839at2759"/>
<comment type="caution">
    <text evidence="1">The sequence shown here is derived from an EMBL/GenBank/DDBJ whole genome shotgun (WGS) entry which is preliminary data.</text>
</comment>
<gene>
    <name evidence="1" type="ORF">KGM_201144</name>
</gene>